<dbReference type="SUPFAM" id="SSF53474">
    <property type="entry name" value="alpha/beta-Hydrolases"/>
    <property type="match status" value="1"/>
</dbReference>
<feature type="non-terminal residue" evidence="8">
    <location>
        <position position="1"/>
    </location>
</feature>
<keyword evidence="4" id="KW-1015">Disulfide bond</keyword>
<dbReference type="InterPro" id="IPR019826">
    <property type="entry name" value="Carboxylesterase_B_AS"/>
</dbReference>
<dbReference type="InterPro" id="IPR002018">
    <property type="entry name" value="CarbesteraseB"/>
</dbReference>
<evidence type="ECO:0000256" key="6">
    <source>
        <dbReference type="RuleBase" id="RU361235"/>
    </source>
</evidence>
<proteinExistence type="evidence at transcript level"/>
<evidence type="ECO:0000256" key="3">
    <source>
        <dbReference type="ARBA" id="ARBA00022801"/>
    </source>
</evidence>
<evidence type="ECO:0000256" key="4">
    <source>
        <dbReference type="ARBA" id="ARBA00023157"/>
    </source>
</evidence>
<dbReference type="InterPro" id="IPR029058">
    <property type="entry name" value="AB_hydrolase_fold"/>
</dbReference>
<keyword evidence="2" id="KW-0719">Serine esterase</keyword>
<dbReference type="Gene3D" id="3.40.50.1820">
    <property type="entry name" value="alpha/beta hydrolase"/>
    <property type="match status" value="1"/>
</dbReference>
<dbReference type="PROSITE" id="PS00122">
    <property type="entry name" value="CARBOXYLESTERASE_B_1"/>
    <property type="match status" value="1"/>
</dbReference>
<organism evidence="8">
    <name type="scientific">Leptinotarsa decemlineata</name>
    <name type="common">Colorado potato beetle</name>
    <name type="synonym">Doryphora decemlineata</name>
    <dbReference type="NCBI Taxonomy" id="7539"/>
    <lineage>
        <taxon>Eukaryota</taxon>
        <taxon>Metazoa</taxon>
        <taxon>Ecdysozoa</taxon>
        <taxon>Arthropoda</taxon>
        <taxon>Hexapoda</taxon>
        <taxon>Insecta</taxon>
        <taxon>Pterygota</taxon>
        <taxon>Neoptera</taxon>
        <taxon>Endopterygota</taxon>
        <taxon>Coleoptera</taxon>
        <taxon>Polyphaga</taxon>
        <taxon>Cucujiformia</taxon>
        <taxon>Chrysomeloidea</taxon>
        <taxon>Chrysomelidae</taxon>
        <taxon>Chrysomelinae</taxon>
        <taxon>Doryphorini</taxon>
        <taxon>Leptinotarsa</taxon>
    </lineage>
</organism>
<dbReference type="Pfam" id="PF00135">
    <property type="entry name" value="COesterase"/>
    <property type="match status" value="1"/>
</dbReference>
<dbReference type="EC" id="3.1.1.-" evidence="6"/>
<protein>
    <recommendedName>
        <fullName evidence="6">Carboxylic ester hydrolase</fullName>
        <ecNumber evidence="6">3.1.1.-</ecNumber>
    </recommendedName>
</protein>
<feature type="non-terminal residue" evidence="8">
    <location>
        <position position="366"/>
    </location>
</feature>
<evidence type="ECO:0000256" key="5">
    <source>
        <dbReference type="ARBA" id="ARBA00023180"/>
    </source>
</evidence>
<accession>A0A0A7EQE2</accession>
<evidence type="ECO:0000313" key="8">
    <source>
        <dbReference type="EMBL" id="AIY68385.1"/>
    </source>
</evidence>
<keyword evidence="3 6" id="KW-0378">Hydrolase</keyword>
<dbReference type="GO" id="GO:0052689">
    <property type="term" value="F:carboxylic ester hydrolase activity"/>
    <property type="evidence" value="ECO:0007669"/>
    <property type="project" value="UniProtKB-KW"/>
</dbReference>
<dbReference type="PANTHER" id="PTHR11559">
    <property type="entry name" value="CARBOXYLESTERASE"/>
    <property type="match status" value="1"/>
</dbReference>
<feature type="domain" description="Carboxylesterase type B" evidence="7">
    <location>
        <begin position="10"/>
        <end position="337"/>
    </location>
</feature>
<evidence type="ECO:0000256" key="2">
    <source>
        <dbReference type="ARBA" id="ARBA00022487"/>
    </source>
</evidence>
<evidence type="ECO:0000256" key="1">
    <source>
        <dbReference type="ARBA" id="ARBA00005964"/>
    </source>
</evidence>
<reference evidence="8" key="1">
    <citation type="submission" date="2014-09" db="EMBL/GenBank/DDBJ databases">
        <title>Identification of esterase genes and their expression profiles in several pesticides treated Colorado potato beetle, Leptinotarsa decemlineata.</title>
        <authorList>
            <person name="Lv F."/>
            <person name="Fu K."/>
        </authorList>
    </citation>
    <scope>NUCLEOTIDE SEQUENCE</scope>
</reference>
<dbReference type="InterPro" id="IPR050309">
    <property type="entry name" value="Type-B_Carboxylest/Lipase"/>
</dbReference>
<evidence type="ECO:0000259" key="7">
    <source>
        <dbReference type="Pfam" id="PF00135"/>
    </source>
</evidence>
<sequence length="366" mass="41371">FKLPFFQNPQTIKELLPVLVWIYGGAFLHGNSSAKFYGGDNFIDQDIIVVTFNYRVGLFGFLSTEDMASPGNYGLKDQNLVLRWVQRNIKKFGGDRNRVTIFGQSAGAASVLYQVSSPKSKGLFRAAISSSGSPLCQWAFQRNPRKLAVDVGIAVGVDTINTRDLIEVLRKVDVEQLKHASKLIVLVSIPQAEREGFPFSPTIEPHHKGAFLSQNVYKILESGDFNRVPILMGENSLESLLFAEVINILRPLNIIYDISPGSLPPLAMNIKTAEQRTAVGMKILKHYFTRSYLDASRKDILYYLSDVQFIRPLRKTVQLAAKHTKLYYYLFSYVSDYGLRGLDGILKYRPAEDYDRVKIMQKLSRL</sequence>
<dbReference type="EMBL" id="KM519954">
    <property type="protein sequence ID" value="AIY68385.1"/>
    <property type="molecule type" value="mRNA"/>
</dbReference>
<dbReference type="OrthoDB" id="19653at2759"/>
<dbReference type="AlphaFoldDB" id="A0A0A7EQE2"/>
<comment type="similarity">
    <text evidence="1 6">Belongs to the type-B carboxylesterase/lipase family.</text>
</comment>
<name>A0A0A7EQE2_LEPDE</name>
<keyword evidence="5" id="KW-0325">Glycoprotein</keyword>